<dbReference type="AlphaFoldDB" id="A0A1I1XRM8"/>
<dbReference type="OrthoDB" id="9808130at2"/>
<evidence type="ECO:0000313" key="2">
    <source>
        <dbReference type="EMBL" id="SFE10026.1"/>
    </source>
</evidence>
<dbReference type="PANTHER" id="PTHR37832:SF1">
    <property type="entry name" value="STRESS-RESPONSE A_B BARREL DOMAIN-CONTAINING PROTEIN"/>
    <property type="match status" value="1"/>
</dbReference>
<dbReference type="Gene3D" id="3.30.70.100">
    <property type="match status" value="1"/>
</dbReference>
<accession>A0A1I1XRM8</accession>
<dbReference type="RefSeq" id="WP_010527339.1">
    <property type="nucleotide sequence ID" value="NZ_AFSL01000041.1"/>
</dbReference>
<dbReference type="InterPro" id="IPR013097">
    <property type="entry name" value="Dabb"/>
</dbReference>
<evidence type="ECO:0000259" key="1">
    <source>
        <dbReference type="PROSITE" id="PS51502"/>
    </source>
</evidence>
<protein>
    <submittedName>
        <fullName evidence="2">Stress responsive A/B Barrel Domain</fullName>
    </submittedName>
</protein>
<dbReference type="STRING" id="385682.SAMN05444380_106135"/>
<dbReference type="InParanoid" id="A0A1I1XRM8"/>
<feature type="domain" description="Stress-response A/B barrel" evidence="1">
    <location>
        <begin position="2"/>
        <end position="97"/>
    </location>
</feature>
<dbReference type="eggNOG" id="COG4627">
    <property type="taxonomic scope" value="Bacteria"/>
</dbReference>
<dbReference type="SUPFAM" id="SSF54909">
    <property type="entry name" value="Dimeric alpha+beta barrel"/>
    <property type="match status" value="1"/>
</dbReference>
<dbReference type="Proteomes" id="UP000181976">
    <property type="component" value="Unassembled WGS sequence"/>
</dbReference>
<evidence type="ECO:0000313" key="3">
    <source>
        <dbReference type="Proteomes" id="UP000181976"/>
    </source>
</evidence>
<proteinExistence type="predicted"/>
<gene>
    <name evidence="2" type="ORF">SAMN05444380_106135</name>
</gene>
<dbReference type="Pfam" id="PF07876">
    <property type="entry name" value="Dabb"/>
    <property type="match status" value="1"/>
</dbReference>
<reference evidence="2 3" key="1">
    <citation type="submission" date="2016-10" db="EMBL/GenBank/DDBJ databases">
        <authorList>
            <person name="de Groot N.N."/>
        </authorList>
    </citation>
    <scope>NUCLEOTIDE SEQUENCE [LARGE SCALE GENOMIC DNA]</scope>
    <source>
        <strain evidence="2 3">DSM 19012</strain>
    </source>
</reference>
<dbReference type="PANTHER" id="PTHR37832">
    <property type="entry name" value="BLL2683 PROTEIN"/>
    <property type="match status" value="1"/>
</dbReference>
<dbReference type="SMART" id="SM00886">
    <property type="entry name" value="Dabb"/>
    <property type="match status" value="1"/>
</dbReference>
<dbReference type="EMBL" id="FONA01000006">
    <property type="protein sequence ID" value="SFE10026.1"/>
    <property type="molecule type" value="Genomic_DNA"/>
</dbReference>
<dbReference type="InterPro" id="IPR011008">
    <property type="entry name" value="Dimeric_a/b-barrel"/>
</dbReference>
<sequence length="99" mass="11460">MLKHVVLFKFKESLDESTKKSRSQEIKTALESLYEKIEVLKGIEVGLNCNADEKYDLALITEFENMKDLKTYATHPEHLKVLALIKEIVEKRACVDYLT</sequence>
<organism evidence="2 3">
    <name type="scientific">Thermophagus xiamenensis</name>
    <dbReference type="NCBI Taxonomy" id="385682"/>
    <lineage>
        <taxon>Bacteria</taxon>
        <taxon>Pseudomonadati</taxon>
        <taxon>Bacteroidota</taxon>
        <taxon>Bacteroidia</taxon>
        <taxon>Marinilabiliales</taxon>
        <taxon>Marinilabiliaceae</taxon>
        <taxon>Thermophagus</taxon>
    </lineage>
</organism>
<keyword evidence="3" id="KW-1185">Reference proteome</keyword>
<name>A0A1I1XRM8_9BACT</name>
<dbReference type="PROSITE" id="PS51502">
    <property type="entry name" value="S_R_A_B_BARREL"/>
    <property type="match status" value="1"/>
</dbReference>